<keyword evidence="2" id="KW-1185">Reference proteome</keyword>
<name>A0A3P8DBJ6_9TREM</name>
<gene>
    <name evidence="1" type="ORF">SMTD_LOCUS5616</name>
</gene>
<dbReference type="AlphaFoldDB" id="A0A3P8DBJ6"/>
<proteinExistence type="predicted"/>
<evidence type="ECO:0000313" key="2">
    <source>
        <dbReference type="Proteomes" id="UP000269396"/>
    </source>
</evidence>
<reference evidence="1 2" key="1">
    <citation type="submission" date="2018-11" db="EMBL/GenBank/DDBJ databases">
        <authorList>
            <consortium name="Pathogen Informatics"/>
        </authorList>
    </citation>
    <scope>NUCLEOTIDE SEQUENCE [LARGE SCALE GENOMIC DNA]</scope>
    <source>
        <strain>Denwood</strain>
        <strain evidence="2">Zambia</strain>
    </source>
</reference>
<dbReference type="EMBL" id="UZAL01027128">
    <property type="protein sequence ID" value="VDP29494.1"/>
    <property type="molecule type" value="Genomic_DNA"/>
</dbReference>
<evidence type="ECO:0000313" key="1">
    <source>
        <dbReference type="EMBL" id="VDP29494.1"/>
    </source>
</evidence>
<dbReference type="Proteomes" id="UP000269396">
    <property type="component" value="Unassembled WGS sequence"/>
</dbReference>
<organism evidence="1 2">
    <name type="scientific">Schistosoma mattheei</name>
    <dbReference type="NCBI Taxonomy" id="31246"/>
    <lineage>
        <taxon>Eukaryota</taxon>
        <taxon>Metazoa</taxon>
        <taxon>Spiralia</taxon>
        <taxon>Lophotrochozoa</taxon>
        <taxon>Platyhelminthes</taxon>
        <taxon>Trematoda</taxon>
        <taxon>Digenea</taxon>
        <taxon>Strigeidida</taxon>
        <taxon>Schistosomatoidea</taxon>
        <taxon>Schistosomatidae</taxon>
        <taxon>Schistosoma</taxon>
    </lineage>
</organism>
<protein>
    <submittedName>
        <fullName evidence="1">Uncharacterized protein</fullName>
    </submittedName>
</protein>
<sequence>MIRCSDGFSVSEDSCNIVCCETTVGTEVFVSSDDLYSVVSGEHGNLSSSNSFISNK</sequence>
<accession>A0A3P8DBJ6</accession>